<feature type="compositionally biased region" description="Polar residues" evidence="2">
    <location>
        <begin position="225"/>
        <end position="252"/>
    </location>
</feature>
<evidence type="ECO:0000256" key="2">
    <source>
        <dbReference type="SAM" id="MobiDB-lite"/>
    </source>
</evidence>
<feature type="compositionally biased region" description="Gly residues" evidence="2">
    <location>
        <begin position="211"/>
        <end position="223"/>
    </location>
</feature>
<feature type="region of interest" description="Disordered" evidence="2">
    <location>
        <begin position="1"/>
        <end position="22"/>
    </location>
</feature>
<evidence type="ECO:0000313" key="5">
    <source>
        <dbReference type="Proteomes" id="UP000741013"/>
    </source>
</evidence>
<gene>
    <name evidence="4" type="ORF">JOM49_004515</name>
</gene>
<feature type="compositionally biased region" description="Gly residues" evidence="2">
    <location>
        <begin position="413"/>
        <end position="433"/>
    </location>
</feature>
<feature type="domain" description="PPE" evidence="3">
    <location>
        <begin position="44"/>
        <end position="175"/>
    </location>
</feature>
<feature type="region of interest" description="Disordered" evidence="2">
    <location>
        <begin position="492"/>
        <end position="594"/>
    </location>
</feature>
<dbReference type="InterPro" id="IPR038332">
    <property type="entry name" value="PPE_sf"/>
</dbReference>
<feature type="compositionally biased region" description="Basic and acidic residues" evidence="2">
    <location>
        <begin position="554"/>
        <end position="563"/>
    </location>
</feature>
<feature type="compositionally biased region" description="Gly residues" evidence="2">
    <location>
        <begin position="534"/>
        <end position="553"/>
    </location>
</feature>
<protein>
    <recommendedName>
        <fullName evidence="3">PPE domain-containing protein</fullName>
    </recommendedName>
</protein>
<comment type="similarity">
    <text evidence="1">Belongs to the mycobacterial PPE family.</text>
</comment>
<dbReference type="Proteomes" id="UP000741013">
    <property type="component" value="Unassembled WGS sequence"/>
</dbReference>
<dbReference type="Pfam" id="PF00823">
    <property type="entry name" value="PPE"/>
    <property type="match status" value="1"/>
</dbReference>
<feature type="compositionally biased region" description="Gly residues" evidence="2">
    <location>
        <begin position="305"/>
        <end position="324"/>
    </location>
</feature>
<feature type="compositionally biased region" description="Gly residues" evidence="2">
    <location>
        <begin position="285"/>
        <end position="296"/>
    </location>
</feature>
<comment type="caution">
    <text evidence="4">The sequence shown here is derived from an EMBL/GenBank/DDBJ whole genome shotgun (WGS) entry which is preliminary data.</text>
</comment>
<feature type="region of interest" description="Disordered" evidence="2">
    <location>
        <begin position="55"/>
        <end position="78"/>
    </location>
</feature>
<feature type="compositionally biased region" description="Basic and acidic residues" evidence="2">
    <location>
        <begin position="55"/>
        <end position="67"/>
    </location>
</feature>
<dbReference type="SUPFAM" id="SSF140459">
    <property type="entry name" value="PE/PPE dimer-like"/>
    <property type="match status" value="1"/>
</dbReference>
<keyword evidence="5" id="KW-1185">Reference proteome</keyword>
<dbReference type="Gene3D" id="1.20.1260.20">
    <property type="entry name" value="PPE superfamily"/>
    <property type="match status" value="1"/>
</dbReference>
<feature type="region of interest" description="Disordered" evidence="2">
    <location>
        <begin position="206"/>
        <end position="459"/>
    </location>
</feature>
<dbReference type="RefSeq" id="WP_209666211.1">
    <property type="nucleotide sequence ID" value="NZ_JAGGMS010000001.1"/>
</dbReference>
<organism evidence="4 5">
    <name type="scientific">Amycolatopsis magusensis</name>
    <dbReference type="NCBI Taxonomy" id="882444"/>
    <lineage>
        <taxon>Bacteria</taxon>
        <taxon>Bacillati</taxon>
        <taxon>Actinomycetota</taxon>
        <taxon>Actinomycetes</taxon>
        <taxon>Pseudonocardiales</taxon>
        <taxon>Pseudonocardiaceae</taxon>
        <taxon>Amycolatopsis</taxon>
    </lineage>
</organism>
<accession>A0ABS4PU87</accession>
<name>A0ABS4PU87_9PSEU</name>
<dbReference type="PRINTS" id="PR01500">
    <property type="entry name" value="TROPOELASTIN"/>
</dbReference>
<evidence type="ECO:0000259" key="3">
    <source>
        <dbReference type="Pfam" id="PF00823"/>
    </source>
</evidence>
<dbReference type="InterPro" id="IPR000030">
    <property type="entry name" value="PPE_dom"/>
</dbReference>
<feature type="compositionally biased region" description="Polar residues" evidence="2">
    <location>
        <begin position="326"/>
        <end position="348"/>
    </location>
</feature>
<feature type="compositionally biased region" description="Pro residues" evidence="2">
    <location>
        <begin position="437"/>
        <end position="451"/>
    </location>
</feature>
<feature type="compositionally biased region" description="Gly residues" evidence="2">
    <location>
        <begin position="492"/>
        <end position="516"/>
    </location>
</feature>
<dbReference type="EMBL" id="JAGGMS010000001">
    <property type="protein sequence ID" value="MBP2182989.1"/>
    <property type="molecule type" value="Genomic_DNA"/>
</dbReference>
<reference evidence="4 5" key="1">
    <citation type="submission" date="2021-03" db="EMBL/GenBank/DDBJ databases">
        <title>Sequencing the genomes of 1000 actinobacteria strains.</title>
        <authorList>
            <person name="Klenk H.-P."/>
        </authorList>
    </citation>
    <scope>NUCLEOTIDE SEQUENCE [LARGE SCALE GENOMIC DNA]</scope>
    <source>
        <strain evidence="4 5">DSM 45510</strain>
    </source>
</reference>
<sequence>MNDDQPDPADLALTQTQNWRSRSHRELYESVHLNNDPGQVGQLGQEWTGIGAEMSEHSRRMGERIRSTESGWRGNGADSARESVLELVQWSGNAATTAEEVGRRIGEQGRIMENARSAMPEPVEFDWQAMVTNGFATGGLAGFAAAVQDVRVKSDQANAAHEQAVTVMSQMETASREVDSGTPRFVAPVTKATPMMAASRPMNSVENMDAAGGGGGAGGGAGAPGSQQDVLQRAQQGTSPLQPFQTAQPLADTTTTAGFTGPGGPGGSPQMPGMPNVGSPAAAGLPGGGPGGGPGAPGMPQLPGGMPGGVPGGIPGGGGPGGAGFSPNSMPRQDTTRAQNAPSFTMPNTPGGGAPDMGTNPSGFRGGTPPQSTPPNFSMPNLPGGKTGGGGGVEDTIRQNRYQPPPKMPDYQGPGGTQYGGGTGPNPGAGGPNRPGVNPPQVPRFSMPPGPGVGGMGGFGGGGGGGGGAAGGFGPGSGGAGGGAAGFGPGGGGSGAAGGGYGPQGPGASTGAGTGAGRMPAEGFGPRGTAAGAGAAGMGGAMGGGMGAAGGRGQGEEDKERRSAAYIQGEEIFQVPGEDLPPPVIGARKQKKPE</sequence>
<evidence type="ECO:0000313" key="4">
    <source>
        <dbReference type="EMBL" id="MBP2182989.1"/>
    </source>
</evidence>
<feature type="compositionally biased region" description="Low complexity" evidence="2">
    <location>
        <begin position="268"/>
        <end position="284"/>
    </location>
</feature>
<evidence type="ECO:0000256" key="1">
    <source>
        <dbReference type="ARBA" id="ARBA00010652"/>
    </source>
</evidence>
<proteinExistence type="inferred from homology"/>